<sequence>SLNIFFNKIQFIMLMYFLLRNYHDTNTWITPKYVSLHK</sequence>
<protein>
    <submittedName>
        <fullName evidence="1">Uncharacterized protein</fullName>
    </submittedName>
</protein>
<proteinExistence type="predicted"/>
<name>A0A0K2VHD4_LEPSM</name>
<accession>A0A0K2VHD4</accession>
<organism evidence="1">
    <name type="scientific">Lepeophtheirus salmonis</name>
    <name type="common">Salmon louse</name>
    <name type="synonym">Caligus salmonis</name>
    <dbReference type="NCBI Taxonomy" id="72036"/>
    <lineage>
        <taxon>Eukaryota</taxon>
        <taxon>Metazoa</taxon>
        <taxon>Ecdysozoa</taxon>
        <taxon>Arthropoda</taxon>
        <taxon>Crustacea</taxon>
        <taxon>Multicrustacea</taxon>
        <taxon>Hexanauplia</taxon>
        <taxon>Copepoda</taxon>
        <taxon>Siphonostomatoida</taxon>
        <taxon>Caligidae</taxon>
        <taxon>Lepeophtheirus</taxon>
    </lineage>
</organism>
<feature type="non-terminal residue" evidence="1">
    <location>
        <position position="1"/>
    </location>
</feature>
<dbReference type="AlphaFoldDB" id="A0A0K2VHD4"/>
<reference evidence="1" key="1">
    <citation type="submission" date="2014-05" db="EMBL/GenBank/DDBJ databases">
        <authorList>
            <person name="Chronopoulou M."/>
        </authorList>
    </citation>
    <scope>NUCLEOTIDE SEQUENCE</scope>
    <source>
        <tissue evidence="1">Whole organism</tissue>
    </source>
</reference>
<evidence type="ECO:0000313" key="1">
    <source>
        <dbReference type="EMBL" id="CDW49642.1"/>
    </source>
</evidence>
<dbReference type="EMBL" id="HACA01032281">
    <property type="protein sequence ID" value="CDW49642.1"/>
    <property type="molecule type" value="Transcribed_RNA"/>
</dbReference>